<name>A0A0E2ZAP1_9GAMM</name>
<dbReference type="Pfam" id="PF10518">
    <property type="entry name" value="TAT_signal"/>
    <property type="match status" value="1"/>
</dbReference>
<accession>A0A0E2ZAP1</accession>
<dbReference type="EMBL" id="JPGN01000007">
    <property type="protein sequence ID" value="KFI20830.1"/>
    <property type="molecule type" value="Genomic_DNA"/>
</dbReference>
<dbReference type="Gene3D" id="3.40.720.10">
    <property type="entry name" value="Alkaline Phosphatase, subunit A"/>
    <property type="match status" value="1"/>
</dbReference>
<dbReference type="InterPro" id="IPR019546">
    <property type="entry name" value="TAT_signal_bac_arc"/>
</dbReference>
<dbReference type="GO" id="GO:0015024">
    <property type="term" value="F:glucuronate-2-sulfatase activity"/>
    <property type="evidence" value="ECO:0007669"/>
    <property type="project" value="TreeGrafter"/>
</dbReference>
<dbReference type="InterPro" id="IPR017850">
    <property type="entry name" value="Alkaline_phosphatase_core_sf"/>
</dbReference>
<dbReference type="PANTHER" id="PTHR46615">
    <property type="entry name" value="ARYLSULFATASE K"/>
    <property type="match status" value="1"/>
</dbReference>
<dbReference type="OrthoDB" id="9803751at2"/>
<dbReference type="SUPFAM" id="SSF53649">
    <property type="entry name" value="Alkaline phosphatase-like"/>
    <property type="match status" value="1"/>
</dbReference>
<evidence type="ECO:0000259" key="2">
    <source>
        <dbReference type="Pfam" id="PF00884"/>
    </source>
</evidence>
<organism evidence="3 4">
    <name type="scientific">Nitrosococcus oceani C-27</name>
    <dbReference type="NCBI Taxonomy" id="314279"/>
    <lineage>
        <taxon>Bacteria</taxon>
        <taxon>Pseudomonadati</taxon>
        <taxon>Pseudomonadota</taxon>
        <taxon>Gammaproteobacteria</taxon>
        <taxon>Chromatiales</taxon>
        <taxon>Chromatiaceae</taxon>
        <taxon>Nitrosococcus</taxon>
    </lineage>
</organism>
<dbReference type="AlphaFoldDB" id="A0A0E2ZAP1"/>
<dbReference type="InterPro" id="IPR006311">
    <property type="entry name" value="TAT_signal"/>
</dbReference>
<evidence type="ECO:0000313" key="4">
    <source>
        <dbReference type="Proteomes" id="UP000028839"/>
    </source>
</evidence>
<comment type="caution">
    <text evidence="3">The sequence shown here is derived from an EMBL/GenBank/DDBJ whole genome shotgun (WGS) entry which is preliminary data.</text>
</comment>
<keyword evidence="1" id="KW-0732">Signal</keyword>
<sequence length="621" mass="70072">MMAKSNNLSRRQFLKTTGAVAMASSVAGFSDVLAVRDWSHPGRGLRGRPNILLMLVDEMRYPPVFEGLGAQQFRQTYLKTQNALRASGVEFHRHYAAATACAPSRASIFTGHYPSLHGVTQTTGAAKEENDPDVFWLDPASVPTMGDYFQAGGYRTFYKGKWHVSNADLQIPGTHDQLLSYDDQGNPDPGKQQLYLEADRLADYGFEGWIGPEPHGKAPLNTGSSPAQGQGRDVGFATQVVNLIQQLGTERHSAPWLTVASLVNPHDIALWGYVARHTGLFNFTVEDIVPAFTELFDPVMFAQTLADDLTTKPSCQQSYQESYNEWMQGVPPHDYFRFYYQLHKNVDDELYKLYQALQQSPFYDNTIVIFTSDHGDLLGAHRYMHQKWYQAYDEAVRVPLIISNPHLFPEPRSIDSVTSHVDLLPTLLSLARLKQARLRRKVAKGHSDPVPLVGRNLRRLVLGRNRRPVADPVYFMTDDDMSRGLDQENFIGIAYGSVIQPSHVETVIVEIDGEVWKYSRYFDNKQFWSDPSQPKDVVTQVENKLIDPPAGTYDVNATQSFKYEPEPDEYEMYNVTQDPMELDNLYGNLVYAAMQTHLATLLDQQRAQKRLTPISGVVPGQ</sequence>
<dbReference type="InterPro" id="IPR051849">
    <property type="entry name" value="GAG-degrading_sulfatase"/>
</dbReference>
<feature type="domain" description="Sulfatase N-terminal" evidence="2">
    <location>
        <begin position="49"/>
        <end position="431"/>
    </location>
</feature>
<dbReference type="Proteomes" id="UP000028839">
    <property type="component" value="Unassembled WGS sequence"/>
</dbReference>
<dbReference type="PANTHER" id="PTHR46615:SF1">
    <property type="entry name" value="ARYLSULFATASE K"/>
    <property type="match status" value="1"/>
</dbReference>
<protein>
    <submittedName>
        <fullName evidence="3">Arylsulfatase</fullName>
    </submittedName>
</protein>
<dbReference type="HOGENOM" id="CLU_006332_5_0_6"/>
<dbReference type="PROSITE" id="PS51318">
    <property type="entry name" value="TAT"/>
    <property type="match status" value="1"/>
</dbReference>
<proteinExistence type="predicted"/>
<gene>
    <name evidence="3" type="ORF">IB75_00980</name>
</gene>
<dbReference type="InterPro" id="IPR000917">
    <property type="entry name" value="Sulfatase_N"/>
</dbReference>
<evidence type="ECO:0000256" key="1">
    <source>
        <dbReference type="ARBA" id="ARBA00022729"/>
    </source>
</evidence>
<evidence type="ECO:0000313" key="3">
    <source>
        <dbReference type="EMBL" id="KFI20830.1"/>
    </source>
</evidence>
<reference evidence="3 4" key="1">
    <citation type="submission" date="2014-07" db="EMBL/GenBank/DDBJ databases">
        <title>Comparative analysis of Nitrosococcus oceani genome inventories of strains from Pacific and Atlantic gyres.</title>
        <authorList>
            <person name="Lim C.K."/>
            <person name="Wang L."/>
            <person name="Sayavedra-Soto L.A."/>
            <person name="Klotz M.G."/>
        </authorList>
    </citation>
    <scope>NUCLEOTIDE SEQUENCE [LARGE SCALE GENOMIC DNA]</scope>
    <source>
        <strain evidence="3 4">C-27</strain>
    </source>
</reference>
<dbReference type="Pfam" id="PF00884">
    <property type="entry name" value="Sulfatase"/>
    <property type="match status" value="1"/>
</dbReference>
<dbReference type="GO" id="GO:0004065">
    <property type="term" value="F:arylsulfatase activity"/>
    <property type="evidence" value="ECO:0007669"/>
    <property type="project" value="TreeGrafter"/>
</dbReference>